<evidence type="ECO:0008006" key="3">
    <source>
        <dbReference type="Google" id="ProtNLM"/>
    </source>
</evidence>
<accession>A0A0K1Y5E9</accession>
<sequence length="182" mass="20346">MRLALIGSREAPRRVLSLMTTIGQRLSEEGHFSYSGGAPGSDEAWLAKYDRSNSCRIIPYSGFCGHVPGTGVVVWSELSNEAKIKSIIKAREVTSYWDECSKIVQTLFARNSMQVLGLECTEPVDKVLYWAPEKRCGSVSGGTRVAVDIARRHGIECVNLYDKKVFKSLEEEYSPRFDIFSL</sequence>
<gene>
    <name evidence="1" type="ORF">JD18_169</name>
</gene>
<dbReference type="RefSeq" id="YP_009190750.1">
    <property type="nucleotide sequence ID" value="NC_028686.1"/>
</dbReference>
<reference evidence="1 2" key="1">
    <citation type="submission" date="2015-07" db="EMBL/GenBank/DDBJ databases">
        <title>Isolation and characterization of JD18-a novel lytic bacteriophage for Klebsiella pneumoniae.</title>
        <authorList>
            <person name="Fan J."/>
            <person name="Zhang X."/>
            <person name="Guo X."/>
            <person name="He P."/>
            <person name="Zhang Y."/>
        </authorList>
    </citation>
    <scope>NUCLEOTIDE SEQUENCE [LARGE SCALE GENOMIC DNA]</scope>
</reference>
<dbReference type="KEGG" id="vg:26518584"/>
<protein>
    <recommendedName>
        <fullName evidence="3">DNA recombination-mediator protein A</fullName>
    </recommendedName>
</protein>
<name>A0A0K1Y5E9_9CAUD</name>
<dbReference type="EMBL" id="KT239446">
    <property type="protein sequence ID" value="AKY02040.1"/>
    <property type="molecule type" value="Genomic_DNA"/>
</dbReference>
<evidence type="ECO:0000313" key="1">
    <source>
        <dbReference type="EMBL" id="AKY02040.1"/>
    </source>
</evidence>
<proteinExistence type="predicted"/>
<dbReference type="GeneID" id="26518584"/>
<evidence type="ECO:0000313" key="2">
    <source>
        <dbReference type="Proteomes" id="UP000204179"/>
    </source>
</evidence>
<keyword evidence="2" id="KW-1185">Reference proteome</keyword>
<organism evidence="1 2">
    <name type="scientific">Klebsiella phage JD18</name>
    <dbReference type="NCBI Taxonomy" id="1698360"/>
    <lineage>
        <taxon>Viruses</taxon>
        <taxon>Duplodnaviria</taxon>
        <taxon>Heunggongvirae</taxon>
        <taxon>Uroviricota</taxon>
        <taxon>Caudoviricetes</taxon>
        <taxon>Pantevenvirales</taxon>
        <taxon>Straboviridae</taxon>
        <taxon>Tevenvirinae</taxon>
        <taxon>Jiaodavirus</taxon>
        <taxon>Jiaodavirus jd18</taxon>
    </lineage>
</organism>
<dbReference type="Proteomes" id="UP000204179">
    <property type="component" value="Segment"/>
</dbReference>